<dbReference type="KEGG" id="tsy:THSYN_04300"/>
<dbReference type="EMBL" id="CP020370">
    <property type="protein sequence ID" value="AUB80258.1"/>
    <property type="molecule type" value="Genomic_DNA"/>
</dbReference>
<protein>
    <submittedName>
        <fullName evidence="3">Chemotaxis protein CheW</fullName>
    </submittedName>
</protein>
<evidence type="ECO:0000259" key="2">
    <source>
        <dbReference type="PROSITE" id="PS50851"/>
    </source>
</evidence>
<evidence type="ECO:0000313" key="3">
    <source>
        <dbReference type="EMBL" id="AUB80258.1"/>
    </source>
</evidence>
<dbReference type="Gene3D" id="2.30.30.40">
    <property type="entry name" value="SH3 Domains"/>
    <property type="match status" value="1"/>
</dbReference>
<dbReference type="PANTHER" id="PTHR22617:SF23">
    <property type="entry name" value="CHEMOTAXIS PROTEIN CHEW"/>
    <property type="match status" value="1"/>
</dbReference>
<dbReference type="InterPro" id="IPR002545">
    <property type="entry name" value="CheW-lke_dom"/>
</dbReference>
<dbReference type="GO" id="GO:0006935">
    <property type="term" value="P:chemotaxis"/>
    <property type="evidence" value="ECO:0007669"/>
    <property type="project" value="InterPro"/>
</dbReference>
<dbReference type="InterPro" id="IPR039315">
    <property type="entry name" value="CheW"/>
</dbReference>
<dbReference type="AlphaFoldDB" id="A0A2K8U3V2"/>
<dbReference type="SUPFAM" id="SSF50341">
    <property type="entry name" value="CheW-like"/>
    <property type="match status" value="1"/>
</dbReference>
<feature type="compositionally biased region" description="Pro residues" evidence="1">
    <location>
        <begin position="21"/>
        <end position="32"/>
    </location>
</feature>
<feature type="domain" description="CheW-like" evidence="2">
    <location>
        <begin position="57"/>
        <end position="197"/>
    </location>
</feature>
<reference evidence="3 4" key="1">
    <citation type="submission" date="2017-03" db="EMBL/GenBank/DDBJ databases">
        <title>Complete genome sequence of Candidatus 'Thiodictyon syntrophicum' sp. nov. strain Cad16T, a photolithoautotroph purple sulfur bacterium isolated from an alpine meromictic lake.</title>
        <authorList>
            <person name="Luedin S.M."/>
            <person name="Pothier J.F."/>
            <person name="Danza F."/>
            <person name="Storelli N."/>
            <person name="Wittwer M."/>
            <person name="Tonolla M."/>
        </authorList>
    </citation>
    <scope>NUCLEOTIDE SEQUENCE [LARGE SCALE GENOMIC DNA]</scope>
    <source>
        <strain evidence="3 4">Cad16T</strain>
    </source>
</reference>
<dbReference type="PROSITE" id="PS50851">
    <property type="entry name" value="CHEW"/>
    <property type="match status" value="1"/>
</dbReference>
<accession>A0A2K8U3V2</accession>
<dbReference type="OrthoDB" id="6589374at2"/>
<dbReference type="RefSeq" id="WP_100918061.1">
    <property type="nucleotide sequence ID" value="NZ_CP020370.1"/>
</dbReference>
<organism evidence="3 4">
    <name type="scientific">Candidatus Thiodictyon syntrophicum</name>
    <dbReference type="NCBI Taxonomy" id="1166950"/>
    <lineage>
        <taxon>Bacteria</taxon>
        <taxon>Pseudomonadati</taxon>
        <taxon>Pseudomonadota</taxon>
        <taxon>Gammaproteobacteria</taxon>
        <taxon>Chromatiales</taxon>
        <taxon>Chromatiaceae</taxon>
        <taxon>Thiodictyon</taxon>
    </lineage>
</organism>
<sequence length="199" mass="20742">MGADTGDTGNAAQPGSAAHQPGPPLPADPPTPAATLDAILDQRTHDGGAGVAVAAVTAQWVVFCIGERPFALPGRQVLEILQTPPIHFVPGCPPALEGVIEVRGTIWSVLRLDELLETAPGPVTRRNAILLGRAAAMQSGLRVDAVDDVLDLAPDAILAPPPDLPGRLPGLVTGVFQHRARAVLALDLERLFTVWRDGP</sequence>
<dbReference type="Gene3D" id="2.40.50.180">
    <property type="entry name" value="CheA-289, Domain 4"/>
    <property type="match status" value="1"/>
</dbReference>
<dbReference type="PANTHER" id="PTHR22617">
    <property type="entry name" value="CHEMOTAXIS SENSOR HISTIDINE KINASE-RELATED"/>
    <property type="match status" value="1"/>
</dbReference>
<dbReference type="GO" id="GO:0007165">
    <property type="term" value="P:signal transduction"/>
    <property type="evidence" value="ECO:0007669"/>
    <property type="project" value="InterPro"/>
</dbReference>
<proteinExistence type="predicted"/>
<evidence type="ECO:0000256" key="1">
    <source>
        <dbReference type="SAM" id="MobiDB-lite"/>
    </source>
</evidence>
<gene>
    <name evidence="3" type="ORF">THSYN_04300</name>
</gene>
<dbReference type="Pfam" id="PF01584">
    <property type="entry name" value="CheW"/>
    <property type="match status" value="1"/>
</dbReference>
<keyword evidence="4" id="KW-1185">Reference proteome</keyword>
<evidence type="ECO:0000313" key="4">
    <source>
        <dbReference type="Proteomes" id="UP000232638"/>
    </source>
</evidence>
<name>A0A2K8U3V2_9GAMM</name>
<dbReference type="GO" id="GO:0005829">
    <property type="term" value="C:cytosol"/>
    <property type="evidence" value="ECO:0007669"/>
    <property type="project" value="TreeGrafter"/>
</dbReference>
<dbReference type="Proteomes" id="UP000232638">
    <property type="component" value="Chromosome"/>
</dbReference>
<dbReference type="InterPro" id="IPR036061">
    <property type="entry name" value="CheW-like_dom_sf"/>
</dbReference>
<feature type="region of interest" description="Disordered" evidence="1">
    <location>
        <begin position="1"/>
        <end position="34"/>
    </location>
</feature>
<dbReference type="SMART" id="SM00260">
    <property type="entry name" value="CheW"/>
    <property type="match status" value="1"/>
</dbReference>